<dbReference type="RefSeq" id="WP_344486129.1">
    <property type="nucleotide sequence ID" value="NZ_BAAASB010000034.1"/>
</dbReference>
<dbReference type="Gene3D" id="1.10.10.10">
    <property type="entry name" value="Winged helix-like DNA-binding domain superfamily/Winged helix DNA-binding domain"/>
    <property type="match status" value="1"/>
</dbReference>
<dbReference type="EMBL" id="JBHSKP010000041">
    <property type="protein sequence ID" value="MFC5156750.1"/>
    <property type="molecule type" value="Genomic_DNA"/>
</dbReference>
<dbReference type="PANTHER" id="PTHR16305">
    <property type="entry name" value="TESTICULAR SOLUBLE ADENYLYL CYCLASE"/>
    <property type="match status" value="1"/>
</dbReference>
<dbReference type="InterPro" id="IPR003593">
    <property type="entry name" value="AAA+_ATPase"/>
</dbReference>
<dbReference type="InterPro" id="IPR011990">
    <property type="entry name" value="TPR-like_helical_dom_sf"/>
</dbReference>
<dbReference type="Proteomes" id="UP001596160">
    <property type="component" value="Unassembled WGS sequence"/>
</dbReference>
<dbReference type="SMART" id="SM00421">
    <property type="entry name" value="HTH_LUXR"/>
    <property type="match status" value="1"/>
</dbReference>
<dbReference type="CDD" id="cd06170">
    <property type="entry name" value="LuxR_C_like"/>
    <property type="match status" value="1"/>
</dbReference>
<keyword evidence="2" id="KW-0067">ATP-binding</keyword>
<dbReference type="Gene3D" id="1.25.40.10">
    <property type="entry name" value="Tetratricopeptide repeat domain"/>
    <property type="match status" value="1"/>
</dbReference>
<evidence type="ECO:0000259" key="3">
    <source>
        <dbReference type="PROSITE" id="PS50043"/>
    </source>
</evidence>
<sequence>MGDAATMASTQSTFGWKVLHDVLADAGAGYGRTALVTGPMAAGKTALLNDFAEYATRQGIRVLKANCSPFGNTGAPGISRQLLGEHAPAVDPDGSATVLGITRLARSTTVLVLVDDLQHADRATGRLLTRLSGEIADRPVLLAAAVRTNTPHATHWLSAELAGRSAFRRISLASLTAEQVQSLAAADFGLPLTLDAASHILRISNGNLLITTALLRDAAGDHVVVGPSYAQAVLDCLHRLDPETRETAEAIAVAGGSSSPRLIAELADSEPEAVEEATRAMVAAGLLSDGGFRHPAAREAILRYIPRKRRALLGRQAAEALNADGASAEDAARWLDSFENGLVPAPLTECHSGEEFHLSGRRLETLLEARDIVGTIEQGIRDLASRENQRVMELEAGKLLVAADFPGLLRQAVGDRDPLARIDTASVRGARYAAAWALAGTLTGRTDARRTMSLANQALERGIFTDEAAPAVLAALRAQIHSGSPQQARGWCDRFLADDQNRDTTPWRAQLTAVRAETALAVGDHAAAVADAEQALSQLPPHQWGVRVGGPLATLLLAHTLAGTPADATALLRRRVPASLYETRYGLCYLYARGHHHLASGEHLPALADFLRCGRVLDNWGLDHGWRIPWRLSAAATHMAMGDYSKSVEYIVQALDRPRPPARETGGDESRFDLREEIFERLREAIGAPELPTVVAGLRNGEPLQNREHTDVPRYKIYDRNAICLQQLSPSERRVAVLAAKGISNQMIARELSVTVSTVEQHLTRTYRKLQLTDRRELRSRLG</sequence>
<protein>
    <submittedName>
        <fullName evidence="4">AAA family ATPase</fullName>
    </submittedName>
</protein>
<dbReference type="SMART" id="SM00382">
    <property type="entry name" value="AAA"/>
    <property type="match status" value="1"/>
</dbReference>
<gene>
    <name evidence="4" type="ORF">ACFPRH_34050</name>
</gene>
<proteinExistence type="predicted"/>
<dbReference type="SUPFAM" id="SSF52540">
    <property type="entry name" value="P-loop containing nucleoside triphosphate hydrolases"/>
    <property type="match status" value="1"/>
</dbReference>
<dbReference type="SUPFAM" id="SSF46894">
    <property type="entry name" value="C-terminal effector domain of the bipartite response regulators"/>
    <property type="match status" value="1"/>
</dbReference>
<dbReference type="InterPro" id="IPR016032">
    <property type="entry name" value="Sig_transdc_resp-reg_C-effctor"/>
</dbReference>
<dbReference type="PROSITE" id="PS00622">
    <property type="entry name" value="HTH_LUXR_1"/>
    <property type="match status" value="1"/>
</dbReference>
<evidence type="ECO:0000313" key="4">
    <source>
        <dbReference type="EMBL" id="MFC5156750.1"/>
    </source>
</evidence>
<dbReference type="PRINTS" id="PR00038">
    <property type="entry name" value="HTHLUXR"/>
</dbReference>
<organism evidence="4 5">
    <name type="scientific">Streptomyces amakusaensis</name>
    <dbReference type="NCBI Taxonomy" id="67271"/>
    <lineage>
        <taxon>Bacteria</taxon>
        <taxon>Bacillati</taxon>
        <taxon>Actinomycetota</taxon>
        <taxon>Actinomycetes</taxon>
        <taxon>Kitasatosporales</taxon>
        <taxon>Streptomycetaceae</taxon>
        <taxon>Streptomyces</taxon>
    </lineage>
</organism>
<dbReference type="Pfam" id="PF13191">
    <property type="entry name" value="AAA_16"/>
    <property type="match status" value="1"/>
</dbReference>
<dbReference type="InterPro" id="IPR027417">
    <property type="entry name" value="P-loop_NTPase"/>
</dbReference>
<accession>A0ABW0AVB0</accession>
<dbReference type="InterPro" id="IPR041664">
    <property type="entry name" value="AAA_16"/>
</dbReference>
<dbReference type="SUPFAM" id="SSF48452">
    <property type="entry name" value="TPR-like"/>
    <property type="match status" value="1"/>
</dbReference>
<evidence type="ECO:0000256" key="2">
    <source>
        <dbReference type="ARBA" id="ARBA00022840"/>
    </source>
</evidence>
<dbReference type="InterPro" id="IPR036388">
    <property type="entry name" value="WH-like_DNA-bd_sf"/>
</dbReference>
<name>A0ABW0AVB0_9ACTN</name>
<keyword evidence="5" id="KW-1185">Reference proteome</keyword>
<feature type="domain" description="HTH luxR-type" evidence="3">
    <location>
        <begin position="721"/>
        <end position="783"/>
    </location>
</feature>
<comment type="caution">
    <text evidence="4">The sequence shown here is derived from an EMBL/GenBank/DDBJ whole genome shotgun (WGS) entry which is preliminary data.</text>
</comment>
<reference evidence="5" key="1">
    <citation type="journal article" date="2019" name="Int. J. Syst. Evol. Microbiol.">
        <title>The Global Catalogue of Microorganisms (GCM) 10K type strain sequencing project: providing services to taxonomists for standard genome sequencing and annotation.</title>
        <authorList>
            <consortium name="The Broad Institute Genomics Platform"/>
            <consortium name="The Broad Institute Genome Sequencing Center for Infectious Disease"/>
            <person name="Wu L."/>
            <person name="Ma J."/>
        </authorList>
    </citation>
    <scope>NUCLEOTIDE SEQUENCE [LARGE SCALE GENOMIC DNA]</scope>
    <source>
        <strain evidence="5">PCU 266</strain>
    </source>
</reference>
<dbReference type="Pfam" id="PF00196">
    <property type="entry name" value="GerE"/>
    <property type="match status" value="1"/>
</dbReference>
<dbReference type="PANTHER" id="PTHR16305:SF35">
    <property type="entry name" value="TRANSCRIPTIONAL ACTIVATOR DOMAIN"/>
    <property type="match status" value="1"/>
</dbReference>
<evidence type="ECO:0000256" key="1">
    <source>
        <dbReference type="ARBA" id="ARBA00022741"/>
    </source>
</evidence>
<dbReference type="PROSITE" id="PS50043">
    <property type="entry name" value="HTH_LUXR_2"/>
    <property type="match status" value="1"/>
</dbReference>
<dbReference type="InterPro" id="IPR000792">
    <property type="entry name" value="Tscrpt_reg_LuxR_C"/>
</dbReference>
<evidence type="ECO:0000313" key="5">
    <source>
        <dbReference type="Proteomes" id="UP001596160"/>
    </source>
</evidence>
<keyword evidence="1" id="KW-0547">Nucleotide-binding</keyword>